<sequence length="399" mass="42905">MSLCSHTPKRKSWTFYMMGSSNGFLKSSSQRSSRIFGILLLLSFQFSCMQAEKFSLDASNPAGLFLQIAIPNVIAAANGNNASGSSFTATGDIHSVKLSWPAVTDGSKFKIYSSNTSSVTATGSPEITGSGTGIAGNSFTHSGLTGGETRYYLLEKIQTDGTKSYSQIAQATTYYLPTDVSSLVLWLNAEAGITKDGANKITTWQDQVNANVFTRYYANQEPYWLPTYRNQRPFVQMSNGEGRFFSGSGVPITGSSYTMLFVVEQNAISVASEGIIHLSGGGVTLYLKFYNGQLLINSSGGDFQSNAYATNAAHILTMQFSGTGTSLYLNGSLQKNTTNVYNAVGNNLTYLGVYSGGSGFDGRLAETLIYNQGLSAADRVKAECYLAFKYSLTVPHTCN</sequence>
<name>A0ABX9M1S2_9LEPT</name>
<evidence type="ECO:0000313" key="2">
    <source>
        <dbReference type="Proteomes" id="UP000285569"/>
    </source>
</evidence>
<evidence type="ECO:0000313" key="1">
    <source>
        <dbReference type="EMBL" id="RHX79407.1"/>
    </source>
</evidence>
<dbReference type="Proteomes" id="UP000285569">
    <property type="component" value="Unassembled WGS sequence"/>
</dbReference>
<reference evidence="2" key="1">
    <citation type="submission" date="2018-05" db="EMBL/GenBank/DDBJ databases">
        <title>Leptospira yasudae sp. nov. and Leptospira stimsonii sp. nov., two pathogenic species of the genus Leptospira isolated from environmental sources.</title>
        <authorList>
            <person name="Casanovas-Massana A."/>
            <person name="Hamond C."/>
            <person name="Santos L.A."/>
            <person name="Hacker K.P."/>
            <person name="Balassiano I."/>
            <person name="Medeiros M.A."/>
            <person name="Reis M.G."/>
            <person name="Ko A.I."/>
            <person name="Wunder E.A."/>
        </authorList>
    </citation>
    <scope>NUCLEOTIDE SEQUENCE [LARGE SCALE GENOMIC DNA]</scope>
    <source>
        <strain evidence="2">B21</strain>
    </source>
</reference>
<dbReference type="Gene3D" id="2.60.40.10">
    <property type="entry name" value="Immunoglobulins"/>
    <property type="match status" value="1"/>
</dbReference>
<organism evidence="1 2">
    <name type="scientific">Leptospira yasudae</name>
    <dbReference type="NCBI Taxonomy" id="2202201"/>
    <lineage>
        <taxon>Bacteria</taxon>
        <taxon>Pseudomonadati</taxon>
        <taxon>Spirochaetota</taxon>
        <taxon>Spirochaetia</taxon>
        <taxon>Leptospirales</taxon>
        <taxon>Leptospiraceae</taxon>
        <taxon>Leptospira</taxon>
    </lineage>
</organism>
<comment type="caution">
    <text evidence="1">The sequence shown here is derived from an EMBL/GenBank/DDBJ whole genome shotgun (WGS) entry which is preliminary data.</text>
</comment>
<dbReference type="InterPro" id="IPR013783">
    <property type="entry name" value="Ig-like_fold"/>
</dbReference>
<dbReference type="EMBL" id="QHCR01000005">
    <property type="protein sequence ID" value="RHX79407.1"/>
    <property type="molecule type" value="Genomic_DNA"/>
</dbReference>
<dbReference type="Pfam" id="PF13385">
    <property type="entry name" value="Laminin_G_3"/>
    <property type="match status" value="1"/>
</dbReference>
<keyword evidence="2" id="KW-1185">Reference proteome</keyword>
<evidence type="ECO:0008006" key="3">
    <source>
        <dbReference type="Google" id="ProtNLM"/>
    </source>
</evidence>
<accession>A0ABX9M1S2</accession>
<reference evidence="1 2" key="2">
    <citation type="journal article" date="2020" name="Int. J. Syst. Evol. Microbiol.">
        <title>Leptospira yasudae sp. nov. and Leptospira stimsonii sp. nov., two new species of the pathogenic group isolated from environmental sources.</title>
        <authorList>
            <person name="Casanovas-Massana A."/>
            <person name="Hamond C."/>
            <person name="Santos L.A."/>
            <person name="de Oliveira D."/>
            <person name="Hacker K.P."/>
            <person name="Balassiano I."/>
            <person name="Costa F."/>
            <person name="Medeiros M.A."/>
            <person name="Reis M.G."/>
            <person name="Ko A.I."/>
            <person name="Wunder E.A."/>
        </authorList>
    </citation>
    <scope>NUCLEOTIDE SEQUENCE [LARGE SCALE GENOMIC DNA]</scope>
    <source>
        <strain evidence="1 2">B21</strain>
    </source>
</reference>
<dbReference type="Gene3D" id="2.60.120.200">
    <property type="match status" value="1"/>
</dbReference>
<gene>
    <name evidence="1" type="ORF">DLM77_10865</name>
</gene>
<proteinExistence type="predicted"/>
<dbReference type="InterPro" id="IPR013320">
    <property type="entry name" value="ConA-like_dom_sf"/>
</dbReference>
<dbReference type="SUPFAM" id="SSF49899">
    <property type="entry name" value="Concanavalin A-like lectins/glucanases"/>
    <property type="match status" value="1"/>
</dbReference>
<protein>
    <recommendedName>
        <fullName evidence="3">LamG domain-containing protein</fullName>
    </recommendedName>
</protein>